<protein>
    <recommendedName>
        <fullName evidence="4">Transmembrane protein 66</fullName>
    </recommendedName>
</protein>
<organism evidence="2 3">
    <name type="scientific">Prymnesium parvum</name>
    <name type="common">Toxic golden alga</name>
    <dbReference type="NCBI Taxonomy" id="97485"/>
    <lineage>
        <taxon>Eukaryota</taxon>
        <taxon>Haptista</taxon>
        <taxon>Haptophyta</taxon>
        <taxon>Prymnesiophyceae</taxon>
        <taxon>Prymnesiales</taxon>
        <taxon>Prymnesiaceae</taxon>
        <taxon>Prymnesium</taxon>
    </lineage>
</organism>
<reference evidence="2 3" key="1">
    <citation type="journal article" date="2024" name="Science">
        <title>Giant polyketide synthase enzymes in the biosynthesis of giant marine polyether toxins.</title>
        <authorList>
            <person name="Fallon T.R."/>
            <person name="Shende V.V."/>
            <person name="Wierzbicki I.H."/>
            <person name="Pendleton A.L."/>
            <person name="Watervoot N.F."/>
            <person name="Auber R.P."/>
            <person name="Gonzalez D.J."/>
            <person name="Wisecaver J.H."/>
            <person name="Moore B.S."/>
        </authorList>
    </citation>
    <scope>NUCLEOTIDE SEQUENCE [LARGE SCALE GENOMIC DNA]</scope>
    <source>
        <strain evidence="2 3">12B1</strain>
    </source>
</reference>
<evidence type="ECO:0000313" key="3">
    <source>
        <dbReference type="Proteomes" id="UP001515480"/>
    </source>
</evidence>
<evidence type="ECO:0008006" key="4">
    <source>
        <dbReference type="Google" id="ProtNLM"/>
    </source>
</evidence>
<keyword evidence="3" id="KW-1185">Reference proteome</keyword>
<feature type="transmembrane region" description="Helical" evidence="1">
    <location>
        <begin position="114"/>
        <end position="135"/>
    </location>
</feature>
<dbReference type="EMBL" id="JBGBPQ010000007">
    <property type="protein sequence ID" value="KAL1522225.1"/>
    <property type="molecule type" value="Genomic_DNA"/>
</dbReference>
<keyword evidence="1" id="KW-0472">Membrane</keyword>
<gene>
    <name evidence="2" type="ORF">AB1Y20_021862</name>
</gene>
<dbReference type="AlphaFoldDB" id="A0AB34JJJ2"/>
<keyword evidence="1" id="KW-0812">Transmembrane</keyword>
<evidence type="ECO:0000256" key="1">
    <source>
        <dbReference type="SAM" id="Phobius"/>
    </source>
</evidence>
<accession>A0AB34JJJ2</accession>
<sequence length="176" mass="18300">MAMARRPATRGSRTVVALVLTSTALAAGGLLLLLLRADLAQCTPGRCKRRPDGFEISATREEGGASRQCTLAGTYSSAEACAARLASLPTALRCEERRESGECFPREASGLQWVAAWAALLGSVALSCVGLLVAVRQRAAQGISQGAADDESAVALRTLRSFCSCGSTERILSSPG</sequence>
<comment type="caution">
    <text evidence="2">The sequence shown here is derived from an EMBL/GenBank/DDBJ whole genome shotgun (WGS) entry which is preliminary data.</text>
</comment>
<dbReference type="Proteomes" id="UP001515480">
    <property type="component" value="Unassembled WGS sequence"/>
</dbReference>
<evidence type="ECO:0000313" key="2">
    <source>
        <dbReference type="EMBL" id="KAL1522225.1"/>
    </source>
</evidence>
<name>A0AB34JJJ2_PRYPA</name>
<proteinExistence type="predicted"/>
<keyword evidence="1" id="KW-1133">Transmembrane helix</keyword>